<feature type="domain" description="THIF-type NAD/FAD binding fold" evidence="1">
    <location>
        <begin position="17"/>
        <end position="174"/>
    </location>
</feature>
<dbReference type="PANTHER" id="PTHR43267:SF3">
    <property type="entry name" value="THIF PROTEIN"/>
    <property type="match status" value="1"/>
</dbReference>
<keyword evidence="2" id="KW-0548">Nucleotidyltransferase</keyword>
<evidence type="ECO:0000259" key="1">
    <source>
        <dbReference type="Pfam" id="PF00899"/>
    </source>
</evidence>
<dbReference type="GO" id="GO:0061503">
    <property type="term" value="F:tRNA threonylcarbamoyladenosine dehydratase"/>
    <property type="evidence" value="ECO:0007669"/>
    <property type="project" value="TreeGrafter"/>
</dbReference>
<evidence type="ECO:0000313" key="3">
    <source>
        <dbReference type="Proteomes" id="UP000298438"/>
    </source>
</evidence>
<name>A0A4Y9SBD6_9BURK</name>
<keyword evidence="3" id="KW-1185">Reference proteome</keyword>
<dbReference type="GO" id="GO:0008641">
    <property type="term" value="F:ubiquitin-like modifier activating enzyme activity"/>
    <property type="evidence" value="ECO:0007669"/>
    <property type="project" value="InterPro"/>
</dbReference>
<dbReference type="EMBL" id="SPVF01000147">
    <property type="protein sequence ID" value="TFW19435.1"/>
    <property type="molecule type" value="Genomic_DNA"/>
</dbReference>
<dbReference type="GO" id="GO:0016779">
    <property type="term" value="F:nucleotidyltransferase activity"/>
    <property type="evidence" value="ECO:0007669"/>
    <property type="project" value="UniProtKB-KW"/>
</dbReference>
<dbReference type="GO" id="GO:0061504">
    <property type="term" value="P:cyclic threonylcarbamoyladenosine biosynthetic process"/>
    <property type="evidence" value="ECO:0007669"/>
    <property type="project" value="TreeGrafter"/>
</dbReference>
<reference evidence="2 3" key="1">
    <citation type="submission" date="2019-03" db="EMBL/GenBank/DDBJ databases">
        <title>Draft Genome Sequence of Massilia arenosa sp. nov., a Novel Massilia Species Isolated from a Sandy-loam Maize Soil.</title>
        <authorList>
            <person name="Raths R."/>
            <person name="Peta V."/>
            <person name="Bucking H."/>
        </authorList>
    </citation>
    <scope>NUCLEOTIDE SEQUENCE [LARGE SCALE GENOMIC DNA]</scope>
    <source>
        <strain evidence="2 3">MC02</strain>
    </source>
</reference>
<dbReference type="SUPFAM" id="SSF69572">
    <property type="entry name" value="Activating enzymes of the ubiquitin-like proteins"/>
    <property type="match status" value="1"/>
</dbReference>
<accession>A0A4Y9SBD6</accession>
<protein>
    <submittedName>
        <fullName evidence="2">ThiF family adenylyltransferase</fullName>
    </submittedName>
</protein>
<gene>
    <name evidence="2" type="ORF">E4L96_11800</name>
</gene>
<evidence type="ECO:0000313" key="2">
    <source>
        <dbReference type="EMBL" id="TFW19435.1"/>
    </source>
</evidence>
<dbReference type="OrthoDB" id="272552at2"/>
<dbReference type="AlphaFoldDB" id="A0A4Y9SBD6"/>
<dbReference type="PANTHER" id="PTHR43267">
    <property type="entry name" value="TRNA THREONYLCARBAMOYLADENOSINE DEHYDRATASE"/>
    <property type="match status" value="1"/>
</dbReference>
<comment type="caution">
    <text evidence="2">The sequence shown here is derived from an EMBL/GenBank/DDBJ whole genome shotgun (WGS) entry which is preliminary data.</text>
</comment>
<dbReference type="Pfam" id="PF00899">
    <property type="entry name" value="ThiF"/>
    <property type="match status" value="1"/>
</dbReference>
<keyword evidence="2" id="KW-0808">Transferase</keyword>
<dbReference type="Proteomes" id="UP000298438">
    <property type="component" value="Unassembled WGS sequence"/>
</dbReference>
<dbReference type="InterPro" id="IPR045886">
    <property type="entry name" value="ThiF/MoeB/HesA"/>
</dbReference>
<proteinExistence type="predicted"/>
<dbReference type="InterPro" id="IPR000594">
    <property type="entry name" value="ThiF_NAD_FAD-bd"/>
</dbReference>
<dbReference type="RefSeq" id="WP_135207422.1">
    <property type="nucleotide sequence ID" value="NZ_SPVF01000147.1"/>
</dbReference>
<dbReference type="InterPro" id="IPR035985">
    <property type="entry name" value="Ubiquitin-activating_enz"/>
</dbReference>
<sequence length="281" mass="30108">MATFNYDTFVTRNNGYIPTDLQEKIRNTRVLFAGCGLGSGPVICAARTGFQNFVLIDGDTVDAHNLNRQFFDFEDVGAYKVEALKKHILRINPEAKVEAHVAMLDKNNAADLVSQVDIIFDTIDFVDLEAVLGLHGNAAAQGKPIFTAMNVGFGSAVLYFPPNSGNSLPEILMRDVEAAAAEGNLNYTAVFGRVMARIGAHLDETVVREVAKALTIMDDGKPCPASQIAAGSFGVAAHAMTMFCAAMAGEKLPTAPYIAVHSFKTNVTKQISIADGSLYQG</sequence>
<organism evidence="2 3">
    <name type="scientific">Zemynaea arenosa</name>
    <dbReference type="NCBI Taxonomy" id="2561931"/>
    <lineage>
        <taxon>Bacteria</taxon>
        <taxon>Pseudomonadati</taxon>
        <taxon>Pseudomonadota</taxon>
        <taxon>Betaproteobacteria</taxon>
        <taxon>Burkholderiales</taxon>
        <taxon>Oxalobacteraceae</taxon>
        <taxon>Telluria group</taxon>
        <taxon>Zemynaea</taxon>
    </lineage>
</organism>
<dbReference type="Gene3D" id="3.40.50.720">
    <property type="entry name" value="NAD(P)-binding Rossmann-like Domain"/>
    <property type="match status" value="1"/>
</dbReference>